<dbReference type="AlphaFoldDB" id="A0A7C3MK56"/>
<dbReference type="EMBL" id="DTIN01000033">
    <property type="protein sequence ID" value="HFX13993.1"/>
    <property type="molecule type" value="Genomic_DNA"/>
</dbReference>
<comment type="caution">
    <text evidence="1">The sequence shown here is derived from an EMBL/GenBank/DDBJ whole genome shotgun (WGS) entry which is preliminary data.</text>
</comment>
<dbReference type="InterPro" id="IPR008928">
    <property type="entry name" value="6-hairpin_glycosidase_sf"/>
</dbReference>
<proteinExistence type="predicted"/>
<evidence type="ECO:0008006" key="2">
    <source>
        <dbReference type="Google" id="ProtNLM"/>
    </source>
</evidence>
<accession>A0A7C3MK56</accession>
<organism evidence="1">
    <name type="scientific">Dictyoglomus thermophilum</name>
    <dbReference type="NCBI Taxonomy" id="14"/>
    <lineage>
        <taxon>Bacteria</taxon>
        <taxon>Pseudomonadati</taxon>
        <taxon>Dictyoglomota</taxon>
        <taxon>Dictyoglomia</taxon>
        <taxon>Dictyoglomales</taxon>
        <taxon>Dictyoglomaceae</taxon>
        <taxon>Dictyoglomus</taxon>
    </lineage>
</organism>
<name>A0A7C3MK56_DICTH</name>
<dbReference type="SUPFAM" id="SSF48208">
    <property type="entry name" value="Six-hairpin glycosidases"/>
    <property type="match status" value="1"/>
</dbReference>
<dbReference type="GO" id="GO:0005975">
    <property type="term" value="P:carbohydrate metabolic process"/>
    <property type="evidence" value="ECO:0007669"/>
    <property type="project" value="InterPro"/>
</dbReference>
<protein>
    <recommendedName>
        <fullName evidence="2">Cellobiose phosphorylase</fullName>
    </recommendedName>
</protein>
<gene>
    <name evidence="1" type="ORF">ENW00_07620</name>
</gene>
<sequence length="1084" mass="127882">MNSKVKYEVDKDKDLTFNIYNYNYAYPFSSFLPGISGIMGIPMWCFYVNRAQCIASFGFESKDGAILEFHPANKAYRLTPIYGFRTFIKINGVIYEPFRESFENQKFEKENHMSITPYDLTIYEVNNTLNIACKVNYFTLPNEPIGALIRVLFIKNLKNKDIDLEIIDGIPQFLPYGLTNEVMKNMSRTIEAWYRVDNGENNAPFYRLYTTFQDVTEVEIIKNGHFYFSFVEDNKLLPIIVEPSLIFYPADDFSYPFNFAKEDFKINTLFYGDRTPSAFSYSQISLSPYEEKSIISIIGRSDSVERLNSIINGYSKKEFIERKAEENEILIRSIIDNSFVYSSSKEFNSYAKQNFLDNILRGGLPVTLDYGGKKDIIYLFSRKHGDLERDYNFFRLEANYFSQGNANYRDINQNRRNDIYFNPSVDYFNIWYFVNLIQLDGYNPLVIKGIKYLLSEEKLDQLKDWLDEDIEKELYEILKRPFIPYDVIRILEKYKYRLKKGDLIEFISFLLTNSKKIEDAEHGEGYWVDHWFYNLDLIESYESVFPDKMANLLLDLNIFTYYDNSEIVLPREERYVLTDKGVRQYRSLKRDEEKEKLIKSRKIEPNKVRTKYGKGDIYYTNLISKLITLAVVKYSTLDPDNVGIEMEAGKPGWNDALNGLPGLFGSSVNETFELKRLILLLIRWIDKYRLSDREIKIPIEVMDLINGLFEITKKNLIGEISNFNFWDESSKLREFYRERTRLGISGDEITVKLSDVVDRIKVFLEKIDIGLEKAFIKDKGLYHTYFYYDLIDYEILEKEGKKVIKPKRFERNELPLFLEGQVHYLKVEKDPNKKKEIIKRIKESDLYDKKLKMYKVNESLKDAPLEIGRIKAFLPGWLENESVFLHLEYKYLLEILRSKEFDTYYEDMKKCLVPFMSPEVYKRSIFENVSFIVSSANPDENLHGAGFSARLSGSTAEFYNMLILMTLGGNPFYLDENNRLCFKPEPSIPSFLFTTDDEEVTYFGNGNEEKIFVPKNTFVIKFFNTLIYFINQERKDLLGKDIKVKKYILYKRNGEKEEISKEVLEYPYSLYLRDGEYEKIECII</sequence>
<reference evidence="1" key="1">
    <citation type="journal article" date="2020" name="mSystems">
        <title>Genome- and Community-Level Interaction Insights into Carbon Utilization and Element Cycling Functions of Hydrothermarchaeota in Hydrothermal Sediment.</title>
        <authorList>
            <person name="Zhou Z."/>
            <person name="Liu Y."/>
            <person name="Xu W."/>
            <person name="Pan J."/>
            <person name="Luo Z.H."/>
            <person name="Li M."/>
        </authorList>
    </citation>
    <scope>NUCLEOTIDE SEQUENCE [LARGE SCALE GENOMIC DNA]</scope>
    <source>
        <strain evidence="1">SpSt-81</strain>
    </source>
</reference>
<evidence type="ECO:0000313" key="1">
    <source>
        <dbReference type="EMBL" id="HFX13993.1"/>
    </source>
</evidence>